<keyword evidence="2" id="KW-1185">Reference proteome</keyword>
<dbReference type="InterPro" id="IPR034660">
    <property type="entry name" value="DinB/YfiT-like"/>
</dbReference>
<organism evidence="1 2">
    <name type="scientific">Spirosoma oryzae</name>
    <dbReference type="NCBI Taxonomy" id="1469603"/>
    <lineage>
        <taxon>Bacteria</taxon>
        <taxon>Pseudomonadati</taxon>
        <taxon>Bacteroidota</taxon>
        <taxon>Cytophagia</taxon>
        <taxon>Cytophagales</taxon>
        <taxon>Cytophagaceae</taxon>
        <taxon>Spirosoma</taxon>
    </lineage>
</organism>
<name>A0A2T0S126_9BACT</name>
<sequence length="146" mass="17005">MNVLDKLERYIDEVPRQLMALSEDQLTEHLPEKWSRKQILGHLIDSALHNLKRFTEAQFAGQLYQVQGYNQNQLVIANTYQTLPLDHLLGLWSSLNRQIVYVTKAMSLQLRNQPIRVGEVDAPTQTLACLVNDYVLHMEHHFRTLI</sequence>
<dbReference type="RefSeq" id="WP_106140593.1">
    <property type="nucleotide sequence ID" value="NZ_PVTE01000035.1"/>
</dbReference>
<accession>A0A2T0S126</accession>
<gene>
    <name evidence="1" type="ORF">CLV58_1355</name>
</gene>
<dbReference type="OrthoDB" id="9793216at2"/>
<protein>
    <submittedName>
        <fullName evidence="1">DinB family protein</fullName>
    </submittedName>
</protein>
<reference evidence="1 2" key="1">
    <citation type="submission" date="2018-03" db="EMBL/GenBank/DDBJ databases">
        <title>Genomic Encyclopedia of Archaeal and Bacterial Type Strains, Phase II (KMG-II): from individual species to whole genera.</title>
        <authorList>
            <person name="Goeker M."/>
        </authorList>
    </citation>
    <scope>NUCLEOTIDE SEQUENCE [LARGE SCALE GENOMIC DNA]</scope>
    <source>
        <strain evidence="1 2">DSM 28354</strain>
    </source>
</reference>
<evidence type="ECO:0000313" key="2">
    <source>
        <dbReference type="Proteomes" id="UP000238375"/>
    </source>
</evidence>
<dbReference type="Proteomes" id="UP000238375">
    <property type="component" value="Unassembled WGS sequence"/>
</dbReference>
<evidence type="ECO:0000313" key="1">
    <source>
        <dbReference type="EMBL" id="PRY27003.1"/>
    </source>
</evidence>
<dbReference type="SUPFAM" id="SSF109854">
    <property type="entry name" value="DinB/YfiT-like putative metalloenzymes"/>
    <property type="match status" value="1"/>
</dbReference>
<dbReference type="AlphaFoldDB" id="A0A2T0S126"/>
<dbReference type="EMBL" id="PVTE01000035">
    <property type="protein sequence ID" value="PRY27003.1"/>
    <property type="molecule type" value="Genomic_DNA"/>
</dbReference>
<proteinExistence type="predicted"/>
<comment type="caution">
    <text evidence="1">The sequence shown here is derived from an EMBL/GenBank/DDBJ whole genome shotgun (WGS) entry which is preliminary data.</text>
</comment>
<dbReference type="Gene3D" id="1.20.120.450">
    <property type="entry name" value="dinb family like domain"/>
    <property type="match status" value="1"/>
</dbReference>